<organism evidence="2 3">
    <name type="scientific">Solibacillus kalamii</name>
    <dbReference type="NCBI Taxonomy" id="1748298"/>
    <lineage>
        <taxon>Bacteria</taxon>
        <taxon>Bacillati</taxon>
        <taxon>Bacillota</taxon>
        <taxon>Bacilli</taxon>
        <taxon>Bacillales</taxon>
        <taxon>Caryophanaceae</taxon>
        <taxon>Solibacillus</taxon>
    </lineage>
</organism>
<keyword evidence="3" id="KW-1185">Reference proteome</keyword>
<feature type="transmembrane region" description="Helical" evidence="1">
    <location>
        <begin position="12"/>
        <end position="32"/>
    </location>
</feature>
<evidence type="ECO:0000256" key="1">
    <source>
        <dbReference type="SAM" id="Phobius"/>
    </source>
</evidence>
<feature type="transmembrane region" description="Helical" evidence="1">
    <location>
        <begin position="52"/>
        <end position="72"/>
    </location>
</feature>
<proteinExistence type="predicted"/>
<dbReference type="EMBL" id="NHNT01000005">
    <property type="protein sequence ID" value="OUZ39184.1"/>
    <property type="molecule type" value="Genomic_DNA"/>
</dbReference>
<evidence type="ECO:0000313" key="2">
    <source>
        <dbReference type="EMBL" id="OUZ39184.1"/>
    </source>
</evidence>
<keyword evidence="1" id="KW-0472">Membrane</keyword>
<keyword evidence="1" id="KW-0812">Transmembrane</keyword>
<reference evidence="2 3" key="1">
    <citation type="journal article" date="2017" name="Int. J. Syst. Evol. Microbiol.">
        <title>Solibacillus kalamii sp. nov., isolated from a high-efficiency particulate arrestance filter system used in the International Space Station.</title>
        <authorList>
            <person name="Checinska Sielaff A."/>
            <person name="Kumar R.M."/>
            <person name="Pal D."/>
            <person name="Mayilraj S."/>
            <person name="Venkateswaran K."/>
        </authorList>
    </citation>
    <scope>NUCLEOTIDE SEQUENCE [LARGE SCALE GENOMIC DNA]</scope>
    <source>
        <strain evidence="2 3">ISSFR-015</strain>
    </source>
</reference>
<keyword evidence="1" id="KW-1133">Transmembrane helix</keyword>
<sequence length="135" mass="15310">MEAIEIRKKLIIILIILFILCLFITVKDIDFSGNIEKTFASFVEVFIKNHNYLLYSLIGIIASGTILAALLIEKLTEFFKERNYKNYKSLGKISTLLIILYIVSLITTSGSNIGPMLFGGVLTFWIALLQENENK</sequence>
<name>A0ABX3ZHH7_9BACL</name>
<dbReference type="Proteomes" id="UP000196594">
    <property type="component" value="Unassembled WGS sequence"/>
</dbReference>
<accession>A0ABX3ZHH7</accession>
<gene>
    <name evidence="2" type="ORF">CBM15_10010</name>
</gene>
<evidence type="ECO:0000313" key="3">
    <source>
        <dbReference type="Proteomes" id="UP000196594"/>
    </source>
</evidence>
<dbReference type="RefSeq" id="WP_087617385.1">
    <property type="nucleotide sequence ID" value="NZ_JAFBEY010000001.1"/>
</dbReference>
<protein>
    <submittedName>
        <fullName evidence="2">Uncharacterized protein</fullName>
    </submittedName>
</protein>
<comment type="caution">
    <text evidence="2">The sequence shown here is derived from an EMBL/GenBank/DDBJ whole genome shotgun (WGS) entry which is preliminary data.</text>
</comment>
<feature type="transmembrane region" description="Helical" evidence="1">
    <location>
        <begin position="93"/>
        <end position="126"/>
    </location>
</feature>